<organism evidence="2 3">
    <name type="scientific">Pristionchus mayeri</name>
    <dbReference type="NCBI Taxonomy" id="1317129"/>
    <lineage>
        <taxon>Eukaryota</taxon>
        <taxon>Metazoa</taxon>
        <taxon>Ecdysozoa</taxon>
        <taxon>Nematoda</taxon>
        <taxon>Chromadorea</taxon>
        <taxon>Rhabditida</taxon>
        <taxon>Rhabditina</taxon>
        <taxon>Diplogasteromorpha</taxon>
        <taxon>Diplogasteroidea</taxon>
        <taxon>Neodiplogasteridae</taxon>
        <taxon>Pristionchus</taxon>
    </lineage>
</organism>
<comment type="caution">
    <text evidence="2">The sequence shown here is derived from an EMBL/GenBank/DDBJ whole genome shotgun (WGS) entry which is preliminary data.</text>
</comment>
<feature type="region of interest" description="Disordered" evidence="1">
    <location>
        <begin position="53"/>
        <end position="125"/>
    </location>
</feature>
<protein>
    <submittedName>
        <fullName evidence="2">Uncharacterized protein</fullName>
    </submittedName>
</protein>
<dbReference type="AlphaFoldDB" id="A0AAN4ZD20"/>
<feature type="compositionally biased region" description="Polar residues" evidence="1">
    <location>
        <begin position="115"/>
        <end position="125"/>
    </location>
</feature>
<proteinExistence type="predicted"/>
<dbReference type="EMBL" id="BTRK01000002">
    <property type="protein sequence ID" value="GMR35470.1"/>
    <property type="molecule type" value="Genomic_DNA"/>
</dbReference>
<reference evidence="3" key="1">
    <citation type="submission" date="2022-10" db="EMBL/GenBank/DDBJ databases">
        <title>Genome assembly of Pristionchus species.</title>
        <authorList>
            <person name="Yoshida K."/>
            <person name="Sommer R.J."/>
        </authorList>
    </citation>
    <scope>NUCLEOTIDE SEQUENCE [LARGE SCALE GENOMIC DNA]</scope>
    <source>
        <strain evidence="3">RS5460</strain>
    </source>
</reference>
<dbReference type="Proteomes" id="UP001328107">
    <property type="component" value="Unassembled WGS sequence"/>
</dbReference>
<feature type="compositionally biased region" description="Basic and acidic residues" evidence="1">
    <location>
        <begin position="84"/>
        <end position="114"/>
    </location>
</feature>
<evidence type="ECO:0000313" key="3">
    <source>
        <dbReference type="Proteomes" id="UP001328107"/>
    </source>
</evidence>
<evidence type="ECO:0000256" key="1">
    <source>
        <dbReference type="SAM" id="MobiDB-lite"/>
    </source>
</evidence>
<accession>A0AAN4ZD20</accession>
<gene>
    <name evidence="2" type="ORF">PMAYCL1PPCAC_05665</name>
</gene>
<evidence type="ECO:0000313" key="2">
    <source>
        <dbReference type="EMBL" id="GMR35470.1"/>
    </source>
</evidence>
<sequence>QRDRVSLGCNHNAELVQQLREKAIAVSAAMRTKAPAVKERGQKFEQIRRLFVPMGAKKKRKNEENHPLFHPISTPITKKAKPKSAKELELERFQRAHKERQEKQTNLDENRRNISENNNFLAHSY</sequence>
<name>A0AAN4ZD20_9BILA</name>
<keyword evidence="3" id="KW-1185">Reference proteome</keyword>
<feature type="non-terminal residue" evidence="2">
    <location>
        <position position="1"/>
    </location>
</feature>